<dbReference type="Pfam" id="PF00263">
    <property type="entry name" value="Secretin"/>
    <property type="match status" value="1"/>
</dbReference>
<feature type="domain" description="NolW-like" evidence="6">
    <location>
        <begin position="338"/>
        <end position="449"/>
    </location>
</feature>
<dbReference type="InterPro" id="IPR021731">
    <property type="entry name" value="AMIN_dom"/>
</dbReference>
<dbReference type="InterPro" id="IPR050810">
    <property type="entry name" value="Bact_Secretion_Sys_Channel"/>
</dbReference>
<organism evidence="8 9">
    <name type="scientific">Halomicronema hongdechloris C2206</name>
    <dbReference type="NCBI Taxonomy" id="1641165"/>
    <lineage>
        <taxon>Bacteria</taxon>
        <taxon>Bacillati</taxon>
        <taxon>Cyanobacteriota</taxon>
        <taxon>Cyanophyceae</taxon>
        <taxon>Nodosilineales</taxon>
        <taxon>Nodosilineaceae</taxon>
        <taxon>Halomicronema</taxon>
    </lineage>
</organism>
<dbReference type="GO" id="GO:0015627">
    <property type="term" value="C:type II protein secretion system complex"/>
    <property type="evidence" value="ECO:0007669"/>
    <property type="project" value="TreeGrafter"/>
</dbReference>
<name>A0A1Z3HIY9_9CYAN</name>
<keyword evidence="4" id="KW-0732">Signal</keyword>
<evidence type="ECO:0000313" key="9">
    <source>
        <dbReference type="Proteomes" id="UP000191901"/>
    </source>
</evidence>
<dbReference type="PRINTS" id="PR00811">
    <property type="entry name" value="BCTERIALGSPD"/>
</dbReference>
<dbReference type="Pfam" id="PF03958">
    <property type="entry name" value="Secretin_N"/>
    <property type="match status" value="1"/>
</dbReference>
<feature type="domain" description="AMIN" evidence="7">
    <location>
        <begin position="34"/>
        <end position="113"/>
    </location>
</feature>
<dbReference type="Proteomes" id="UP000191901">
    <property type="component" value="Chromosome"/>
</dbReference>
<feature type="compositionally biased region" description="Low complexity" evidence="3">
    <location>
        <begin position="172"/>
        <end position="184"/>
    </location>
</feature>
<evidence type="ECO:0000256" key="1">
    <source>
        <dbReference type="RuleBase" id="RU004003"/>
    </source>
</evidence>
<dbReference type="Pfam" id="PF11741">
    <property type="entry name" value="AMIN"/>
    <property type="match status" value="1"/>
</dbReference>
<feature type="compositionally biased region" description="Polar residues" evidence="3">
    <location>
        <begin position="141"/>
        <end position="164"/>
    </location>
</feature>
<reference evidence="8 9" key="1">
    <citation type="journal article" date="2016" name="Biochim. Biophys. Acta">
        <title>Characterization of red-shifted phycobilisomes isolated from the chlorophyll f-containing cyanobacterium Halomicronema hongdechloris.</title>
        <authorList>
            <person name="Li Y."/>
            <person name="Lin Y."/>
            <person name="Garvey C.J."/>
            <person name="Birch D."/>
            <person name="Corkery R.W."/>
            <person name="Loughlin P.C."/>
            <person name="Scheer H."/>
            <person name="Willows R.D."/>
            <person name="Chen M."/>
        </authorList>
    </citation>
    <scope>NUCLEOTIDE SEQUENCE [LARGE SCALE GENOMIC DNA]</scope>
    <source>
        <strain evidence="8 9">C2206</strain>
    </source>
</reference>
<evidence type="ECO:0000256" key="4">
    <source>
        <dbReference type="SAM" id="SignalP"/>
    </source>
</evidence>
<feature type="signal peptide" evidence="4">
    <location>
        <begin position="1"/>
        <end position="26"/>
    </location>
</feature>
<dbReference type="InterPro" id="IPR005644">
    <property type="entry name" value="NolW-like"/>
</dbReference>
<dbReference type="GO" id="GO:0009279">
    <property type="term" value="C:cell outer membrane"/>
    <property type="evidence" value="ECO:0007669"/>
    <property type="project" value="UniProtKB-SubCell"/>
</dbReference>
<evidence type="ECO:0000259" key="5">
    <source>
        <dbReference type="Pfam" id="PF00263"/>
    </source>
</evidence>
<dbReference type="GO" id="GO:0009306">
    <property type="term" value="P:protein secretion"/>
    <property type="evidence" value="ECO:0007669"/>
    <property type="project" value="InterPro"/>
</dbReference>
<dbReference type="EMBL" id="CP021983">
    <property type="protein sequence ID" value="ASC70077.1"/>
    <property type="molecule type" value="Genomic_DNA"/>
</dbReference>
<gene>
    <name evidence="8" type="ORF">XM38_010070</name>
</gene>
<dbReference type="InterPro" id="IPR001775">
    <property type="entry name" value="GspD/PilQ"/>
</dbReference>
<sequence length="729" mass="77441">MKRLIGFESWLMGGALIALAAHPAHAATTIITGVQLTETENGVRIALQTNGGDDAEVFTVSQGNTLRADIIRSQLQLPDGNAFNQVNPAPGIESISLTALDANSVRLTIEGTTRVPVAEIDTATSEAMVFSVDTNAVAQTPTQVPSELQTVPSDTPPETSQQVAQAEPDTPEAPSETPPESADPGPQPTEATPDILVPDPEITIDGAPAQQPQLQQAPPFQPRAVAPPVGDIAVAEATPRFDAIDLGSNERIPRLVLRNAPSREVLSLLARSVGVNVVFIDLESESGEGPGITLDIENESVQDVFNHVLRVSGLKANRVGRTVYAGPELPPSAQNLMVRTVRLNQVDADVAANFLVALGAESQVSRERQVTSVSAVEVGEGIEPITSTETTVVEQLENQRIDYEDSQPILRGLQVIADLRTNSLTLVGSPQLLNIATEQLTRIDLRRRQVAVNVRVIDIDLNAIDAFGTSFSFSVDDTSVTNTGGIGVINFGANSPSTGRTTVPGTVPFLPVGPGGGGLFSIASTFLAQLTATVQNGNAKILTDPTLIVQEGQTATVALTETVVERVTQSVVAIGDDSVVVLEPETTEAGLVLSIEIDKIDDNGFVSLSVAPSISSPIEIFNTGGNTFVTLLSERQLESGVVRVRDGQTLLLSGIIRESDRSTVTKVPILGDLPLLGALFRSTRRESERSELIVLLTPQILDDSDQSAFGYNYTPSEDVQELLDRYQQR</sequence>
<evidence type="ECO:0000259" key="7">
    <source>
        <dbReference type="Pfam" id="PF11741"/>
    </source>
</evidence>
<evidence type="ECO:0000256" key="2">
    <source>
        <dbReference type="RuleBase" id="RU004004"/>
    </source>
</evidence>
<dbReference type="PANTHER" id="PTHR30332">
    <property type="entry name" value="PROBABLE GENERAL SECRETION PATHWAY PROTEIN D"/>
    <property type="match status" value="1"/>
</dbReference>
<accession>A0A1Z3HIY9</accession>
<keyword evidence="2" id="KW-0813">Transport</keyword>
<evidence type="ECO:0000256" key="3">
    <source>
        <dbReference type="SAM" id="MobiDB-lite"/>
    </source>
</evidence>
<dbReference type="PANTHER" id="PTHR30332:SF17">
    <property type="entry name" value="TYPE IV PILIATION SYSTEM PROTEIN DR_0774-RELATED"/>
    <property type="match status" value="1"/>
</dbReference>
<dbReference type="RefSeq" id="WP_080806280.1">
    <property type="nucleotide sequence ID" value="NZ_CP021983.2"/>
</dbReference>
<feature type="region of interest" description="Disordered" evidence="3">
    <location>
        <begin position="141"/>
        <end position="206"/>
    </location>
</feature>
<feature type="chain" id="PRO_5012486958" evidence="4">
    <location>
        <begin position="27"/>
        <end position="729"/>
    </location>
</feature>
<dbReference type="AlphaFoldDB" id="A0A1Z3HIY9"/>
<comment type="subcellular location">
    <subcellularLocation>
        <location evidence="2">Cell outer membrane</location>
    </subcellularLocation>
</comment>
<dbReference type="InterPro" id="IPR004846">
    <property type="entry name" value="T2SS/T3SS_dom"/>
</dbReference>
<protein>
    <submittedName>
        <fullName evidence="8">TonB-dependent siderophore receptor</fullName>
    </submittedName>
</protein>
<evidence type="ECO:0000313" key="8">
    <source>
        <dbReference type="EMBL" id="ASC70077.1"/>
    </source>
</evidence>
<feature type="domain" description="Type II/III secretion system secretin-like" evidence="5">
    <location>
        <begin position="534"/>
        <end position="701"/>
    </location>
</feature>
<dbReference type="KEGG" id="hhg:XM38_010070"/>
<proteinExistence type="inferred from homology"/>
<evidence type="ECO:0000259" key="6">
    <source>
        <dbReference type="Pfam" id="PF03958"/>
    </source>
</evidence>
<comment type="similarity">
    <text evidence="1">Belongs to the bacterial secretin family.</text>
</comment>
<keyword evidence="8" id="KW-0675">Receptor</keyword>
<dbReference type="STRING" id="1641165.XM38_04595"/>
<keyword evidence="9" id="KW-1185">Reference proteome</keyword>